<proteinExistence type="predicted"/>
<protein>
    <submittedName>
        <fullName evidence="1">DUF3606 domain-containing protein</fullName>
    </submittedName>
</protein>
<dbReference type="Proteomes" id="UP001595796">
    <property type="component" value="Unassembled WGS sequence"/>
</dbReference>
<reference evidence="2" key="1">
    <citation type="journal article" date="2019" name="Int. J. Syst. Evol. Microbiol.">
        <title>The Global Catalogue of Microorganisms (GCM) 10K type strain sequencing project: providing services to taxonomists for standard genome sequencing and annotation.</title>
        <authorList>
            <consortium name="The Broad Institute Genomics Platform"/>
            <consortium name="The Broad Institute Genome Sequencing Center for Infectious Disease"/>
            <person name="Wu L."/>
            <person name="Ma J."/>
        </authorList>
    </citation>
    <scope>NUCLEOTIDE SEQUENCE [LARGE SCALE GENOMIC DNA]</scope>
    <source>
        <strain evidence="2">CGMCC 1.16444</strain>
    </source>
</reference>
<dbReference type="EMBL" id="JBHSJF010000003">
    <property type="protein sequence ID" value="MFC5067100.1"/>
    <property type="molecule type" value="Genomic_DNA"/>
</dbReference>
<evidence type="ECO:0000313" key="2">
    <source>
        <dbReference type="Proteomes" id="UP001595796"/>
    </source>
</evidence>
<comment type="caution">
    <text evidence="1">The sequence shown here is derived from an EMBL/GenBank/DDBJ whole genome shotgun (WGS) entry which is preliminary data.</text>
</comment>
<evidence type="ECO:0000313" key="1">
    <source>
        <dbReference type="EMBL" id="MFC5067100.1"/>
    </source>
</evidence>
<dbReference type="RefSeq" id="WP_114957493.1">
    <property type="nucleotide sequence ID" value="NZ_JBHSJF010000003.1"/>
</dbReference>
<organism evidence="1 2">
    <name type="scientific">Flaviflagellibacter deserti</name>
    <dbReference type="NCBI Taxonomy" id="2267266"/>
    <lineage>
        <taxon>Bacteria</taxon>
        <taxon>Pseudomonadati</taxon>
        <taxon>Pseudomonadota</taxon>
        <taxon>Alphaproteobacteria</taxon>
        <taxon>Hyphomicrobiales</taxon>
        <taxon>Flaviflagellibacter</taxon>
    </lineage>
</organism>
<keyword evidence="2" id="KW-1185">Reference proteome</keyword>
<sequence length="65" mass="7142">MGEDPLLRLEAERTCISGLDECEVAAFALDAGIARSQVYELIKKYGNDRKTLLAAAQRLTDSNRA</sequence>
<gene>
    <name evidence="1" type="ORF">ACFPFW_03615</name>
</gene>
<name>A0ABV9YWD7_9HYPH</name>
<accession>A0ABV9YWD7</accession>